<dbReference type="EMBL" id="JAUSWV010000002">
    <property type="protein sequence ID" value="MDQ0581393.1"/>
    <property type="molecule type" value="Genomic_DNA"/>
</dbReference>
<dbReference type="PROSITE" id="PS51186">
    <property type="entry name" value="GNAT"/>
    <property type="match status" value="1"/>
</dbReference>
<protein>
    <submittedName>
        <fullName evidence="3">RimJ/RimL family protein N-acetyltransferase</fullName>
    </submittedName>
</protein>
<keyword evidence="4" id="KW-1185">Reference proteome</keyword>
<dbReference type="Pfam" id="PF13302">
    <property type="entry name" value="Acetyltransf_3"/>
    <property type="match status" value="1"/>
</dbReference>
<evidence type="ECO:0000313" key="4">
    <source>
        <dbReference type="Proteomes" id="UP001230654"/>
    </source>
</evidence>
<comment type="caution">
    <text evidence="3">The sequence shown here is derived from an EMBL/GenBank/DDBJ whole genome shotgun (WGS) entry which is preliminary data.</text>
</comment>
<proteinExistence type="predicted"/>
<gene>
    <name evidence="3" type="ORF">QF030_003571</name>
</gene>
<sequence length="217" mass="23084">MEPEPVTLTTPRLVLRPLDPRDADAVYTAAQDPDIQRWTTIPSPYLPEHARSFTELLAPEGWASGSMFTFGVFLPDGALTGVLSLTMRSPGTAEVGFWTAKEHRGHGYTTEATLTAARWAFTTLPVDRVQWQAEIGNTASRAVAENAGFTLEGTLRSAIANKGVRRDCWIASLLPSDLGLPSTAPYIPAPDSPPSGPDNPPGGTDSPPMDTGSPSGV</sequence>
<accession>A0ABU0NRP1</accession>
<feature type="region of interest" description="Disordered" evidence="1">
    <location>
        <begin position="179"/>
        <end position="217"/>
    </location>
</feature>
<dbReference type="InterPro" id="IPR000182">
    <property type="entry name" value="GNAT_dom"/>
</dbReference>
<dbReference type="RefSeq" id="WP_307163654.1">
    <property type="nucleotide sequence ID" value="NZ_JAUSWV010000002.1"/>
</dbReference>
<dbReference type="SUPFAM" id="SSF55729">
    <property type="entry name" value="Acyl-CoA N-acyltransferases (Nat)"/>
    <property type="match status" value="1"/>
</dbReference>
<evidence type="ECO:0000256" key="1">
    <source>
        <dbReference type="SAM" id="MobiDB-lite"/>
    </source>
</evidence>
<dbReference type="Gene3D" id="3.40.630.30">
    <property type="match status" value="1"/>
</dbReference>
<dbReference type="InterPro" id="IPR051908">
    <property type="entry name" value="Ribosomal_N-acetyltransferase"/>
</dbReference>
<evidence type="ECO:0000259" key="2">
    <source>
        <dbReference type="PROSITE" id="PS51186"/>
    </source>
</evidence>
<feature type="compositionally biased region" description="Pro residues" evidence="1">
    <location>
        <begin position="187"/>
        <end position="200"/>
    </location>
</feature>
<dbReference type="InterPro" id="IPR016181">
    <property type="entry name" value="Acyl_CoA_acyltransferase"/>
</dbReference>
<organism evidence="3 4">
    <name type="scientific">Streptomyces rishiriensis</name>
    <dbReference type="NCBI Taxonomy" id="68264"/>
    <lineage>
        <taxon>Bacteria</taxon>
        <taxon>Bacillati</taxon>
        <taxon>Actinomycetota</taxon>
        <taxon>Actinomycetes</taxon>
        <taxon>Kitasatosporales</taxon>
        <taxon>Streptomycetaceae</taxon>
        <taxon>Streptomyces</taxon>
    </lineage>
</organism>
<reference evidence="3 4" key="1">
    <citation type="submission" date="2023-07" db="EMBL/GenBank/DDBJ databases">
        <title>Comparative genomics of wheat-associated soil bacteria to identify genetic determinants of phenazine resistance.</title>
        <authorList>
            <person name="Mouncey N."/>
        </authorList>
    </citation>
    <scope>NUCLEOTIDE SEQUENCE [LARGE SCALE GENOMIC DNA]</scope>
    <source>
        <strain evidence="3 4">B2I6</strain>
    </source>
</reference>
<dbReference type="Proteomes" id="UP001230654">
    <property type="component" value="Unassembled WGS sequence"/>
</dbReference>
<evidence type="ECO:0000313" key="3">
    <source>
        <dbReference type="EMBL" id="MDQ0581393.1"/>
    </source>
</evidence>
<dbReference type="PANTHER" id="PTHR43441">
    <property type="entry name" value="RIBOSOMAL-PROTEIN-SERINE ACETYLTRANSFERASE"/>
    <property type="match status" value="1"/>
</dbReference>
<name>A0ABU0NRP1_STRRH</name>
<feature type="domain" description="N-acetyltransferase" evidence="2">
    <location>
        <begin position="13"/>
        <end position="175"/>
    </location>
</feature>
<dbReference type="PANTHER" id="PTHR43441:SF10">
    <property type="entry name" value="ACETYLTRANSFERASE"/>
    <property type="match status" value="1"/>
</dbReference>